<organism evidence="1 2">
    <name type="scientific">Metamycoplasma equirhinis</name>
    <dbReference type="NCBI Taxonomy" id="92402"/>
    <lineage>
        <taxon>Bacteria</taxon>
        <taxon>Bacillati</taxon>
        <taxon>Mycoplasmatota</taxon>
        <taxon>Mycoplasmoidales</taxon>
        <taxon>Metamycoplasmataceae</taxon>
        <taxon>Metamycoplasma</taxon>
    </lineage>
</organism>
<dbReference type="Proteomes" id="UP001303601">
    <property type="component" value="Chromosome"/>
</dbReference>
<evidence type="ECO:0000313" key="2">
    <source>
        <dbReference type="Proteomes" id="UP001303601"/>
    </source>
</evidence>
<name>A0ABZ0PAA1_9BACT</name>
<keyword evidence="2" id="KW-1185">Reference proteome</keyword>
<dbReference type="GeneID" id="94493256"/>
<sequence>MFKIKGFEELEIDEFDGIICIETNNEDEFIRKIYEWEWKNDEKSIIVNNNDLSIKDIIQISNLTRVCDLFNLTVKNWLYKSILENEKINERAFINNSVLENVAQQVNLSIGLENFLNVNLDFTKLIKDLFDVNELSFIDNEIFFNWLKKSKDLSSNKKTIIIKNIDWIKISELVKYVDFYNFIVLSNNPLFVCDECKQLEICFFQEEYNFKNIIDFEILEDQINFDCKKNLFKNYQRKSKKELKKLQIIIKNKIFT</sequence>
<accession>A0ABZ0PAA1</accession>
<gene>
    <name evidence="1" type="ORF">R9B83_00055</name>
</gene>
<reference evidence="1" key="1">
    <citation type="submission" date="2023-11" db="EMBL/GenBank/DDBJ databases">
        <title>Completed genome sequence of Mycoplasma equirhinis type strain M432/72.</title>
        <authorList>
            <person name="Spergser J."/>
        </authorList>
    </citation>
    <scope>NUCLEOTIDE SEQUENCE [LARGE SCALE GENOMIC DNA]</scope>
    <source>
        <strain evidence="1">M432/72</strain>
    </source>
</reference>
<dbReference type="EMBL" id="CP137845">
    <property type="protein sequence ID" value="WPB53959.1"/>
    <property type="molecule type" value="Genomic_DNA"/>
</dbReference>
<dbReference type="RefSeq" id="WP_140031259.1">
    <property type="nucleotide sequence ID" value="NZ_CP137845.1"/>
</dbReference>
<protein>
    <submittedName>
        <fullName evidence="1">Uncharacterized protein</fullName>
    </submittedName>
</protein>
<evidence type="ECO:0000313" key="1">
    <source>
        <dbReference type="EMBL" id="WPB53959.1"/>
    </source>
</evidence>
<proteinExistence type="predicted"/>